<dbReference type="SUPFAM" id="SSF81296">
    <property type="entry name" value="E set domains"/>
    <property type="match status" value="3"/>
</dbReference>
<dbReference type="PROSITE" id="PS01180">
    <property type="entry name" value="CUB"/>
    <property type="match status" value="3"/>
</dbReference>
<dbReference type="InterPro" id="IPR026444">
    <property type="entry name" value="Secre_tail"/>
</dbReference>
<accession>A0ABT9ADA4</accession>
<dbReference type="CDD" id="cd00102">
    <property type="entry name" value="IPT"/>
    <property type="match status" value="2"/>
</dbReference>
<feature type="domain" description="CUB" evidence="3">
    <location>
        <begin position="232"/>
        <end position="360"/>
    </location>
</feature>
<gene>
    <name evidence="5" type="ORF">Q5H92_15620</name>
</gene>
<name>A0ABT9ADA4_9BACT</name>
<dbReference type="SMART" id="SM00060">
    <property type="entry name" value="FN3"/>
    <property type="match status" value="2"/>
</dbReference>
<comment type="caution">
    <text evidence="5">The sequence shown here is derived from an EMBL/GenBank/DDBJ whole genome shotgun (WGS) entry which is preliminary data.</text>
</comment>
<dbReference type="EMBL" id="JAUQSX010000008">
    <property type="protein sequence ID" value="MDO7847794.1"/>
    <property type="molecule type" value="Genomic_DNA"/>
</dbReference>
<evidence type="ECO:0000259" key="4">
    <source>
        <dbReference type="PROSITE" id="PS50853"/>
    </source>
</evidence>
<dbReference type="Gene3D" id="2.60.40.10">
    <property type="entry name" value="Immunoglobulins"/>
    <property type="match status" value="4"/>
</dbReference>
<dbReference type="InterPro" id="IPR000859">
    <property type="entry name" value="CUB_dom"/>
</dbReference>
<dbReference type="SMART" id="SM00042">
    <property type="entry name" value="CUB"/>
    <property type="match status" value="3"/>
</dbReference>
<dbReference type="Pfam" id="PF00041">
    <property type="entry name" value="fn3"/>
    <property type="match status" value="1"/>
</dbReference>
<dbReference type="PANTHER" id="PTHR24251">
    <property type="entry name" value="OVOCHYMASE-RELATED"/>
    <property type="match status" value="1"/>
</dbReference>
<dbReference type="RefSeq" id="WP_305012477.1">
    <property type="nucleotide sequence ID" value="NZ_JAUQSX010000008.1"/>
</dbReference>
<dbReference type="NCBIfam" id="TIGR04183">
    <property type="entry name" value="Por_Secre_tail"/>
    <property type="match status" value="1"/>
</dbReference>
<dbReference type="SMART" id="SM00429">
    <property type="entry name" value="IPT"/>
    <property type="match status" value="3"/>
</dbReference>
<dbReference type="InterPro" id="IPR002909">
    <property type="entry name" value="IPT_dom"/>
</dbReference>
<evidence type="ECO:0000313" key="5">
    <source>
        <dbReference type="EMBL" id="MDO7847794.1"/>
    </source>
</evidence>
<dbReference type="Pfam" id="PF18962">
    <property type="entry name" value="Por_Secre_tail"/>
    <property type="match status" value="1"/>
</dbReference>
<proteinExistence type="predicted"/>
<evidence type="ECO:0000259" key="3">
    <source>
        <dbReference type="PROSITE" id="PS01180"/>
    </source>
</evidence>
<dbReference type="Pfam" id="PF01833">
    <property type="entry name" value="TIG"/>
    <property type="match status" value="2"/>
</dbReference>
<dbReference type="CDD" id="cd00063">
    <property type="entry name" value="FN3"/>
    <property type="match status" value="1"/>
</dbReference>
<keyword evidence="1" id="KW-0677">Repeat</keyword>
<dbReference type="PROSITE" id="PS50853">
    <property type="entry name" value="FN3"/>
    <property type="match status" value="1"/>
</dbReference>
<sequence length="953" mass="96027">MQHIVPMKYPPGAQVAPTPASRWWHLPMLLVLFLMAPKAWAQTYIIGTNQTTCAGTIYDSGGPNGDYTDNENLTTVITPATAGAKVRLNFSAFNLENNYDYLRIYDGPTAASPLLVSLTGTTLPGQVQAINATGQLTLVFTSDGSAVRAGFAAAITCAVNVPTVTSFTPTSGPAGTSVVITGTNFTGATAVSFAGTSATAFTINSATQITAFVPANTLSGSVCVTTPSGTGCSSANYDTGNYVIGASQAITTCAGTIYDSGGPNGNYSNNENLTTVITPATAGSKVVLTFSAFDLENNYDYLRIYDGPTASSTLIGAFTGTANPGSVNASATNTTGQLTLVFTSDGSGTPTGFAASIACSAAVPGISSFTPTSGLPGTSVVITGANFTGTTDVTFNNLSATSFVVNSPTQITAVVPSGATTGRIRVINTASATSSTNFTVPAPTVTSFTPTTGGGGTSVVVTGTNFTGATAVVIGGTGGTNVPTFTVNSATQITLTVPNSALGGPICVTTPAGSSCSTATFTTGTPTYIIGTNQTTCSGIIYDSGGASGQYTDNENRTTVLTPATTGAKISLTFSVFDTESSLDVLRIYDGPTASAALIGSYSGTTNPGTVSASLANPTGQLTLVFTSDGSVTRAGFAASIECLSCYPVTNLTATNVTTTSAVLNFTPGLGNSSYRVTYTPTNGTATTVTATSSPYTLTGLVPATPYTISIQPLCATGSTTATTTVTFTTLLPNDEPCGALGLRATPLTASNLGATTSVQNGINTPSCGGGPLPKDVWFTFTATATSSTLTLTGNAAGTVRVFTTGNCSTGTFAEFFCRGSGTNNTTVGTVTVPGLTAGTRYYVAVNGFGSSDAAGSFTIAATNVLATKAQANTNALVVYPNPSNTGQLTIKLNELRGAGHLTLFNALGQAVRTQALSGAAEQTISTQALATGLYTLRVTVGEQVLTRKVVLE</sequence>
<keyword evidence="6" id="KW-1185">Reference proteome</keyword>
<dbReference type="PANTHER" id="PTHR24251:SF37">
    <property type="entry name" value="CUB DOMAIN-CONTAINING PROTEIN"/>
    <property type="match status" value="1"/>
</dbReference>
<dbReference type="InterPro" id="IPR013783">
    <property type="entry name" value="Ig-like_fold"/>
</dbReference>
<dbReference type="InterPro" id="IPR003961">
    <property type="entry name" value="FN3_dom"/>
</dbReference>
<organism evidence="5 6">
    <name type="scientific">Hymenobacter mellowenesis</name>
    <dbReference type="NCBI Taxonomy" id="3063995"/>
    <lineage>
        <taxon>Bacteria</taxon>
        <taxon>Pseudomonadati</taxon>
        <taxon>Bacteroidota</taxon>
        <taxon>Cytophagia</taxon>
        <taxon>Cytophagales</taxon>
        <taxon>Hymenobacteraceae</taxon>
        <taxon>Hymenobacter</taxon>
    </lineage>
</organism>
<dbReference type="SUPFAM" id="SSF49854">
    <property type="entry name" value="Spermadhesin, CUB domain"/>
    <property type="match status" value="3"/>
</dbReference>
<dbReference type="SUPFAM" id="SSF49265">
    <property type="entry name" value="Fibronectin type III"/>
    <property type="match status" value="1"/>
</dbReference>
<dbReference type="Gene3D" id="2.60.120.290">
    <property type="entry name" value="Spermadhesin, CUB domain"/>
    <property type="match status" value="3"/>
</dbReference>
<evidence type="ECO:0000256" key="2">
    <source>
        <dbReference type="ARBA" id="ARBA00023157"/>
    </source>
</evidence>
<dbReference type="InterPro" id="IPR035914">
    <property type="entry name" value="Sperma_CUB_dom_sf"/>
</dbReference>
<keyword evidence="2" id="KW-1015">Disulfide bond</keyword>
<dbReference type="InterPro" id="IPR014756">
    <property type="entry name" value="Ig_E-set"/>
</dbReference>
<feature type="domain" description="CUB" evidence="3">
    <location>
        <begin position="46"/>
        <end position="158"/>
    </location>
</feature>
<dbReference type="CDD" id="cd00041">
    <property type="entry name" value="CUB"/>
    <property type="match status" value="3"/>
</dbReference>
<dbReference type="Pfam" id="PF00431">
    <property type="entry name" value="CUB"/>
    <property type="match status" value="3"/>
</dbReference>
<evidence type="ECO:0000313" key="6">
    <source>
        <dbReference type="Proteomes" id="UP001167796"/>
    </source>
</evidence>
<evidence type="ECO:0000256" key="1">
    <source>
        <dbReference type="ARBA" id="ARBA00022737"/>
    </source>
</evidence>
<protein>
    <submittedName>
        <fullName evidence="5">T9SS type A sorting domain-containing protein</fullName>
    </submittedName>
</protein>
<feature type="domain" description="Fibronectin type-III" evidence="4">
    <location>
        <begin position="648"/>
        <end position="733"/>
    </location>
</feature>
<feature type="domain" description="CUB" evidence="3">
    <location>
        <begin position="516"/>
        <end position="644"/>
    </location>
</feature>
<reference evidence="5" key="1">
    <citation type="submission" date="2023-07" db="EMBL/GenBank/DDBJ databases">
        <authorList>
            <person name="Kim M.K."/>
        </authorList>
    </citation>
    <scope>NUCLEOTIDE SEQUENCE</scope>
    <source>
        <strain evidence="5">M29</strain>
    </source>
</reference>
<dbReference type="InterPro" id="IPR036116">
    <property type="entry name" value="FN3_sf"/>
</dbReference>
<dbReference type="Proteomes" id="UP001167796">
    <property type="component" value="Unassembled WGS sequence"/>
</dbReference>